<evidence type="ECO:0008006" key="6">
    <source>
        <dbReference type="Google" id="ProtNLM"/>
    </source>
</evidence>
<evidence type="ECO:0000256" key="1">
    <source>
        <dbReference type="SAM" id="MobiDB-lite"/>
    </source>
</evidence>
<dbReference type="Proteomes" id="UP000243515">
    <property type="component" value="Unassembled WGS sequence"/>
</dbReference>
<protein>
    <recommendedName>
        <fullName evidence="6">Tc1-like transposase DDE domain-containing protein</fullName>
    </recommendedName>
</protein>
<dbReference type="Pfam" id="PF13358">
    <property type="entry name" value="DDE_3"/>
    <property type="match status" value="1"/>
</dbReference>
<dbReference type="GO" id="GO:0006313">
    <property type="term" value="P:DNA transposition"/>
    <property type="evidence" value="ECO:0007669"/>
    <property type="project" value="InterPro"/>
</dbReference>
<organism evidence="4 5">
    <name type="scientific">Elaphomyces granulatus</name>
    <dbReference type="NCBI Taxonomy" id="519963"/>
    <lineage>
        <taxon>Eukaryota</taxon>
        <taxon>Fungi</taxon>
        <taxon>Dikarya</taxon>
        <taxon>Ascomycota</taxon>
        <taxon>Pezizomycotina</taxon>
        <taxon>Eurotiomycetes</taxon>
        <taxon>Eurotiomycetidae</taxon>
        <taxon>Eurotiales</taxon>
        <taxon>Elaphomycetaceae</taxon>
        <taxon>Elaphomyces</taxon>
    </lineage>
</organism>
<feature type="domain" description="Transposase Tc1-like" evidence="2">
    <location>
        <begin position="80"/>
        <end position="147"/>
    </location>
</feature>
<dbReference type="OrthoDB" id="5410741at2759"/>
<accession>A0A232LVR3</accession>
<evidence type="ECO:0000259" key="3">
    <source>
        <dbReference type="Pfam" id="PF13358"/>
    </source>
</evidence>
<dbReference type="Gene3D" id="3.30.420.10">
    <property type="entry name" value="Ribonuclease H-like superfamily/Ribonuclease H"/>
    <property type="match status" value="1"/>
</dbReference>
<feature type="region of interest" description="Disordered" evidence="1">
    <location>
        <begin position="31"/>
        <end position="77"/>
    </location>
</feature>
<dbReference type="EMBL" id="NPHW01004442">
    <property type="protein sequence ID" value="OXV07917.1"/>
    <property type="molecule type" value="Genomic_DNA"/>
</dbReference>
<keyword evidence="5" id="KW-1185">Reference proteome</keyword>
<dbReference type="InterPro" id="IPR038717">
    <property type="entry name" value="Tc1-like_DDE_dom"/>
</dbReference>
<dbReference type="InterPro" id="IPR002492">
    <property type="entry name" value="Transposase_Tc1-like"/>
</dbReference>
<evidence type="ECO:0000313" key="4">
    <source>
        <dbReference type="EMBL" id="OXV07917.1"/>
    </source>
</evidence>
<gene>
    <name evidence="4" type="ORF">Egran_04319</name>
</gene>
<proteinExistence type="predicted"/>
<comment type="caution">
    <text evidence="4">The sequence shown here is derived from an EMBL/GenBank/DDBJ whole genome shotgun (WGS) entry which is preliminary data.</text>
</comment>
<feature type="domain" description="Tc1-like transposase DDE" evidence="3">
    <location>
        <begin position="156"/>
        <end position="309"/>
    </location>
</feature>
<name>A0A232LVR3_9EURO</name>
<dbReference type="InterPro" id="IPR036397">
    <property type="entry name" value="RNaseH_sf"/>
</dbReference>
<sequence length="346" mass="40378">MASFPNPCQYQPQPNPLLQAPEVVTYRKITEKQSDNNHVRRRTGVSRRTSSKLSKEDRHGSQSAQRRGRPKKISDETVQRMIRILEQSPETLSWEELGQAVGVEGVHFQTIRNHMVNEGYCKRIACQKRWLSHRAIEARMEYARAHEHWQNEWRSVLFSDEVRFGLWTSRKAKVIHRRDERLCEECLESRGEQESSAPFHCWAMVGFNYKGPLIFLTTSNTPEDYISRILRPHVQPLAANRRLFLLEADMWRDNSGRGRSLVQAYVDSVHVACLRNPPCSPDLNIMKDVFLLLKKRLQKRVFHDDEDLKAGILEEWDRIPAQEINKLVETMKGRMDEVIQKGGKPL</sequence>
<dbReference type="GO" id="GO:0015074">
    <property type="term" value="P:DNA integration"/>
    <property type="evidence" value="ECO:0007669"/>
    <property type="project" value="InterPro"/>
</dbReference>
<dbReference type="AlphaFoldDB" id="A0A232LVR3"/>
<dbReference type="Pfam" id="PF01498">
    <property type="entry name" value="HTH_Tnp_Tc3_2"/>
    <property type="match status" value="1"/>
</dbReference>
<dbReference type="GO" id="GO:0003677">
    <property type="term" value="F:DNA binding"/>
    <property type="evidence" value="ECO:0007669"/>
    <property type="project" value="InterPro"/>
</dbReference>
<reference evidence="4 5" key="1">
    <citation type="journal article" date="2015" name="Environ. Microbiol.">
        <title>Metagenome sequence of Elaphomyces granulatus from sporocarp tissue reveals Ascomycota ectomycorrhizal fingerprints of genome expansion and a Proteobacteria-rich microbiome.</title>
        <authorList>
            <person name="Quandt C.A."/>
            <person name="Kohler A."/>
            <person name="Hesse C.N."/>
            <person name="Sharpton T.J."/>
            <person name="Martin F."/>
            <person name="Spatafora J.W."/>
        </authorList>
    </citation>
    <scope>NUCLEOTIDE SEQUENCE [LARGE SCALE GENOMIC DNA]</scope>
    <source>
        <strain evidence="4 5">OSC145934</strain>
    </source>
</reference>
<evidence type="ECO:0000313" key="5">
    <source>
        <dbReference type="Proteomes" id="UP000243515"/>
    </source>
</evidence>
<evidence type="ECO:0000259" key="2">
    <source>
        <dbReference type="Pfam" id="PF01498"/>
    </source>
</evidence>